<dbReference type="PATRIC" id="fig|1227739.3.peg.867"/>
<dbReference type="AlphaFoldDB" id="W8ESS2"/>
<evidence type="ECO:0000313" key="2">
    <source>
        <dbReference type="Proteomes" id="UP000019423"/>
    </source>
</evidence>
<reference evidence="1 2" key="1">
    <citation type="submission" date="2014-01" db="EMBL/GenBank/DDBJ databases">
        <title>Complete genome sequence of ionizing-radiation resistance bacterium Hymenobacter swuensis DY53.</title>
        <authorList>
            <person name="Jung J.-H."/>
            <person name="Jeong S.-W."/>
            <person name="Joe M.-H."/>
            <person name="Cho y.-j."/>
            <person name="Kim M.-K."/>
            <person name="Lim S.-Y."/>
        </authorList>
    </citation>
    <scope>NUCLEOTIDE SEQUENCE [LARGE SCALE GENOMIC DNA]</scope>
    <source>
        <strain evidence="1 2">DY53</strain>
    </source>
</reference>
<evidence type="ECO:0000313" key="1">
    <source>
        <dbReference type="EMBL" id="AHJ96204.1"/>
    </source>
</evidence>
<dbReference type="HOGENOM" id="CLU_2180263_0_0_10"/>
<keyword evidence="2" id="KW-1185">Reference proteome</keyword>
<accession>W8ESS2</accession>
<dbReference type="EMBL" id="CP007145">
    <property type="protein sequence ID" value="AHJ96204.1"/>
    <property type="molecule type" value="Genomic_DNA"/>
</dbReference>
<proteinExistence type="predicted"/>
<dbReference type="KEGG" id="hsw:Hsw_0609"/>
<sequence>MALKTLLQNIEANAAALAAKGQQPQDTQQLQDLYDALVADTTSQGSQMSTQKGNTEENLTVLNALYEPMTHLFSDGKALYGRSDKAKAQDYTFRQLLKRVRRERKAEPA</sequence>
<dbReference type="OrthoDB" id="875352at2"/>
<gene>
    <name evidence="1" type="ORF">Hsw_0609</name>
</gene>
<protein>
    <submittedName>
        <fullName evidence="1">Uncharacterized protein</fullName>
    </submittedName>
</protein>
<name>W8ESS2_9BACT</name>
<dbReference type="RefSeq" id="WP_052346110.1">
    <property type="nucleotide sequence ID" value="NZ_CP007145.1"/>
</dbReference>
<organism evidence="1 2">
    <name type="scientific">Hymenobacter swuensis DY53</name>
    <dbReference type="NCBI Taxonomy" id="1227739"/>
    <lineage>
        <taxon>Bacteria</taxon>
        <taxon>Pseudomonadati</taxon>
        <taxon>Bacteroidota</taxon>
        <taxon>Cytophagia</taxon>
        <taxon>Cytophagales</taxon>
        <taxon>Hymenobacteraceae</taxon>
        <taxon>Hymenobacter</taxon>
    </lineage>
</organism>
<dbReference type="Proteomes" id="UP000019423">
    <property type="component" value="Chromosome"/>
</dbReference>